<dbReference type="PANTHER" id="PTHR43712">
    <property type="entry name" value="PUTATIVE (AFU_ORTHOLOGUE AFUA_4G14580)-RELATED"/>
    <property type="match status" value="1"/>
</dbReference>
<evidence type="ECO:0000256" key="1">
    <source>
        <dbReference type="ARBA" id="ARBA00022603"/>
    </source>
</evidence>
<dbReference type="EMBL" id="KN847480">
    <property type="protein sequence ID" value="KIX02109.1"/>
    <property type="molecule type" value="Genomic_DNA"/>
</dbReference>
<dbReference type="PANTHER" id="PTHR43712:SF1">
    <property type="entry name" value="HYPOTHETICAL O-METHYLTRANSFERASE (EUROFUNG)-RELATED"/>
    <property type="match status" value="1"/>
</dbReference>
<evidence type="ECO:0000256" key="3">
    <source>
        <dbReference type="ARBA" id="ARBA00022691"/>
    </source>
</evidence>
<accession>A0A0D2I8C3</accession>
<organism evidence="5 6">
    <name type="scientific">Rhinocladiella mackenziei CBS 650.93</name>
    <dbReference type="NCBI Taxonomy" id="1442369"/>
    <lineage>
        <taxon>Eukaryota</taxon>
        <taxon>Fungi</taxon>
        <taxon>Dikarya</taxon>
        <taxon>Ascomycota</taxon>
        <taxon>Pezizomycotina</taxon>
        <taxon>Eurotiomycetes</taxon>
        <taxon>Chaetothyriomycetidae</taxon>
        <taxon>Chaetothyriales</taxon>
        <taxon>Herpotrichiellaceae</taxon>
        <taxon>Rhinocladiella</taxon>
    </lineage>
</organism>
<keyword evidence="3" id="KW-0949">S-adenosyl-L-methionine</keyword>
<evidence type="ECO:0000256" key="2">
    <source>
        <dbReference type="ARBA" id="ARBA00022679"/>
    </source>
</evidence>
<evidence type="ECO:0000259" key="4">
    <source>
        <dbReference type="Pfam" id="PF00891"/>
    </source>
</evidence>
<dbReference type="HOGENOM" id="CLU_005533_5_2_1"/>
<dbReference type="InterPro" id="IPR001077">
    <property type="entry name" value="COMT_C"/>
</dbReference>
<dbReference type="Gene3D" id="3.40.50.150">
    <property type="entry name" value="Vaccinia Virus protein VP39"/>
    <property type="match status" value="1"/>
</dbReference>
<dbReference type="GO" id="GO:0008171">
    <property type="term" value="F:O-methyltransferase activity"/>
    <property type="evidence" value="ECO:0007669"/>
    <property type="project" value="InterPro"/>
</dbReference>
<dbReference type="InterPro" id="IPR029063">
    <property type="entry name" value="SAM-dependent_MTases_sf"/>
</dbReference>
<dbReference type="SUPFAM" id="SSF53335">
    <property type="entry name" value="S-adenosyl-L-methionine-dependent methyltransferases"/>
    <property type="match status" value="1"/>
</dbReference>
<dbReference type="Gene3D" id="1.10.10.10">
    <property type="entry name" value="Winged helix-like DNA-binding domain superfamily/Winged helix DNA-binding domain"/>
    <property type="match status" value="1"/>
</dbReference>
<dbReference type="SUPFAM" id="SSF46785">
    <property type="entry name" value="Winged helix' DNA-binding domain"/>
    <property type="match status" value="1"/>
</dbReference>
<keyword evidence="2" id="KW-0808">Transferase</keyword>
<dbReference type="GO" id="GO:0032259">
    <property type="term" value="P:methylation"/>
    <property type="evidence" value="ECO:0007669"/>
    <property type="project" value="UniProtKB-KW"/>
</dbReference>
<dbReference type="PROSITE" id="PS51683">
    <property type="entry name" value="SAM_OMT_II"/>
    <property type="match status" value="1"/>
</dbReference>
<name>A0A0D2I8C3_9EURO</name>
<dbReference type="GeneID" id="25296119"/>
<keyword evidence="6" id="KW-1185">Reference proteome</keyword>
<dbReference type="InterPro" id="IPR036390">
    <property type="entry name" value="WH_DNA-bd_sf"/>
</dbReference>
<protein>
    <recommendedName>
        <fullName evidence="4">O-methyltransferase C-terminal domain-containing protein</fullName>
    </recommendedName>
</protein>
<dbReference type="InterPro" id="IPR016461">
    <property type="entry name" value="COMT-like"/>
</dbReference>
<reference evidence="5 6" key="1">
    <citation type="submission" date="2015-01" db="EMBL/GenBank/DDBJ databases">
        <title>The Genome Sequence of Rhinocladiella mackenzie CBS 650.93.</title>
        <authorList>
            <consortium name="The Broad Institute Genomics Platform"/>
            <person name="Cuomo C."/>
            <person name="de Hoog S."/>
            <person name="Gorbushina A."/>
            <person name="Stielow B."/>
            <person name="Teixiera M."/>
            <person name="Abouelleil A."/>
            <person name="Chapman S.B."/>
            <person name="Priest M."/>
            <person name="Young S.K."/>
            <person name="Wortman J."/>
            <person name="Nusbaum C."/>
            <person name="Birren B."/>
        </authorList>
    </citation>
    <scope>NUCLEOTIDE SEQUENCE [LARGE SCALE GENOMIC DNA]</scope>
    <source>
        <strain evidence="5 6">CBS 650.93</strain>
    </source>
</reference>
<feature type="domain" description="O-methyltransferase C-terminal" evidence="4">
    <location>
        <begin position="188"/>
        <end position="379"/>
    </location>
</feature>
<sequence length="403" mass="44616">MALSDFPSPEELQTQIKKLADAANSYNAAPGPVGLGSRMRMISQAQELIRSLTDPSDMGGVHIAQAMELVAIRTLLHLKAFHSMPPAGSISLTALSQVTGAEEALLERLLRMAVCVGFIRQLENMEYAHTKFSLAYATTPGPGTFFQLVYDEGFLAIDNLHGFLQEKGFKEPVDQRYSPYTWRWGEEGKTVWEVMAQYPERFQAFQTGLAHADATVPLTGFYDFSKLNTDGDRPILVDIGGGNGHSIMRIMEAHPKLPPHKFVLQELKEPAEEARKILPKEVAVMEHDFFTPQTLIGAKAYFLRRVMHDYSDVGCIDILKNIVPAMAYDSVVLLADFCFAARTTPADLPIAAMDIGIFNMGGKERSEEGFKKILEAAGLEFVKLYRSEVGFGAIVEAKRPLPN</sequence>
<dbReference type="Proteomes" id="UP000053617">
    <property type="component" value="Unassembled WGS sequence"/>
</dbReference>
<dbReference type="Pfam" id="PF00891">
    <property type="entry name" value="Methyltransf_2"/>
    <property type="match status" value="1"/>
</dbReference>
<gene>
    <name evidence="5" type="ORF">Z518_08048</name>
</gene>
<dbReference type="VEuPathDB" id="FungiDB:Z518_08048"/>
<dbReference type="RefSeq" id="XP_013269245.1">
    <property type="nucleotide sequence ID" value="XM_013413791.1"/>
</dbReference>
<evidence type="ECO:0000313" key="5">
    <source>
        <dbReference type="EMBL" id="KIX02109.1"/>
    </source>
</evidence>
<evidence type="ECO:0000313" key="6">
    <source>
        <dbReference type="Proteomes" id="UP000053617"/>
    </source>
</evidence>
<proteinExistence type="predicted"/>
<dbReference type="OrthoDB" id="1535081at2759"/>
<dbReference type="InterPro" id="IPR036388">
    <property type="entry name" value="WH-like_DNA-bd_sf"/>
</dbReference>
<keyword evidence="1" id="KW-0489">Methyltransferase</keyword>
<dbReference type="AlphaFoldDB" id="A0A0D2I8C3"/>